<organism evidence="3 4">
    <name type="scientific">Halalkalibacter wakoensis JCM 9140</name>
    <dbReference type="NCBI Taxonomy" id="1236970"/>
    <lineage>
        <taxon>Bacteria</taxon>
        <taxon>Bacillati</taxon>
        <taxon>Bacillota</taxon>
        <taxon>Bacilli</taxon>
        <taxon>Bacillales</taxon>
        <taxon>Bacillaceae</taxon>
        <taxon>Halalkalibacter</taxon>
    </lineage>
</organism>
<dbReference type="Pfam" id="PF22148">
    <property type="entry name" value="Fervidolysin_NPro-like"/>
    <property type="match status" value="1"/>
</dbReference>
<gene>
    <name evidence="3" type="ORF">JCM9140_3601</name>
</gene>
<dbReference type="RefSeq" id="WP_034748738.1">
    <property type="nucleotide sequence ID" value="NZ_BAUT01000051.1"/>
</dbReference>
<comment type="caution">
    <text evidence="3">The sequence shown here is derived from an EMBL/GenBank/DDBJ whole genome shotgun (WGS) entry which is preliminary data.</text>
</comment>
<dbReference type="EMBL" id="BAUT01000051">
    <property type="protein sequence ID" value="GAE27454.1"/>
    <property type="molecule type" value="Genomic_DNA"/>
</dbReference>
<dbReference type="STRING" id="1236970.JCM9140_3601"/>
<dbReference type="AlphaFoldDB" id="W4Q7X5"/>
<dbReference type="InterPro" id="IPR054399">
    <property type="entry name" value="Fervidolysin-like_N_prodom"/>
</dbReference>
<reference evidence="3" key="1">
    <citation type="journal article" date="2014" name="Genome Announc.">
        <title>Draft Genome Sequences of Three Alkaliphilic Bacillus Strains, Bacillus wakoensis JCM 9140T, Bacillus akibai JCM 9157T, and Bacillus hemicellulosilyticus JCM 9152T.</title>
        <authorList>
            <person name="Yuki M."/>
            <person name="Oshima K."/>
            <person name="Suda W."/>
            <person name="Oshida Y."/>
            <person name="Kitamura K."/>
            <person name="Iida T."/>
            <person name="Hattori M."/>
            <person name="Ohkuma M."/>
        </authorList>
    </citation>
    <scope>NUCLEOTIDE SEQUENCE [LARGE SCALE GENOMIC DNA]</scope>
    <source>
        <strain evidence="3">JCM 9140</strain>
    </source>
</reference>
<sequence length="142" mass="15200">MNVCKRFVVVPLLTAALLAPAFAPAAAASPTIATPGASKDYAHVYESLGLEIPEEVEASKQKEDELSFSQDTFVVELSRSLSQSDHRRLGGTVKRSVAGLGYEVIEVRGRSLEDVMAAYAADSRVKSVAPSASFENLDKTLK</sequence>
<keyword evidence="4" id="KW-1185">Reference proteome</keyword>
<dbReference type="Proteomes" id="UP000018890">
    <property type="component" value="Unassembled WGS sequence"/>
</dbReference>
<accession>W4Q7X5</accession>
<evidence type="ECO:0000259" key="2">
    <source>
        <dbReference type="Pfam" id="PF22148"/>
    </source>
</evidence>
<keyword evidence="1" id="KW-0732">Signal</keyword>
<proteinExistence type="predicted"/>
<feature type="chain" id="PRO_5038849455" description="Fervidolysin-like N-terminal prodomain domain-containing protein" evidence="1">
    <location>
        <begin position="28"/>
        <end position="142"/>
    </location>
</feature>
<evidence type="ECO:0000256" key="1">
    <source>
        <dbReference type="SAM" id="SignalP"/>
    </source>
</evidence>
<protein>
    <recommendedName>
        <fullName evidence="2">Fervidolysin-like N-terminal prodomain domain-containing protein</fullName>
    </recommendedName>
</protein>
<feature type="signal peptide" evidence="1">
    <location>
        <begin position="1"/>
        <end position="27"/>
    </location>
</feature>
<evidence type="ECO:0000313" key="3">
    <source>
        <dbReference type="EMBL" id="GAE27454.1"/>
    </source>
</evidence>
<name>W4Q7X5_9BACI</name>
<evidence type="ECO:0000313" key="4">
    <source>
        <dbReference type="Proteomes" id="UP000018890"/>
    </source>
</evidence>
<feature type="domain" description="Fervidolysin-like N-terminal prodomain" evidence="2">
    <location>
        <begin position="58"/>
        <end position="130"/>
    </location>
</feature>